<protein>
    <recommendedName>
        <fullName evidence="3">HTH luxR-type domain-containing protein</fullName>
    </recommendedName>
</protein>
<keyword evidence="2" id="KW-1133">Transmembrane helix</keyword>
<comment type="caution">
    <text evidence="4">The sequence shown here is derived from an EMBL/GenBank/DDBJ whole genome shotgun (WGS) entry which is preliminary data.</text>
</comment>
<dbReference type="InterPro" id="IPR036388">
    <property type="entry name" value="WH-like_DNA-bd_sf"/>
</dbReference>
<accession>A0ABS3CB18</accession>
<dbReference type="SUPFAM" id="SSF48452">
    <property type="entry name" value="TPR-like"/>
    <property type="match status" value="1"/>
</dbReference>
<reference evidence="4 5" key="1">
    <citation type="submission" date="2021-03" db="EMBL/GenBank/DDBJ databases">
        <title>novel species isolated from a fishpond in China.</title>
        <authorList>
            <person name="Lu H."/>
            <person name="Cai Z."/>
        </authorList>
    </citation>
    <scope>NUCLEOTIDE SEQUENCE [LARGE SCALE GENOMIC DNA]</scope>
    <source>
        <strain evidence="4 5">YJ13C</strain>
    </source>
</reference>
<dbReference type="EMBL" id="JAFKCU010000001">
    <property type="protein sequence ID" value="MBN7814295.1"/>
    <property type="molecule type" value="Genomic_DNA"/>
</dbReference>
<evidence type="ECO:0000256" key="1">
    <source>
        <dbReference type="SAM" id="Coils"/>
    </source>
</evidence>
<dbReference type="SMART" id="SM00421">
    <property type="entry name" value="HTH_LUXR"/>
    <property type="match status" value="1"/>
</dbReference>
<evidence type="ECO:0000313" key="5">
    <source>
        <dbReference type="Proteomes" id="UP000664480"/>
    </source>
</evidence>
<dbReference type="Gene3D" id="1.25.40.10">
    <property type="entry name" value="Tetratricopeptide repeat domain"/>
    <property type="match status" value="2"/>
</dbReference>
<dbReference type="Proteomes" id="UP000664480">
    <property type="component" value="Unassembled WGS sequence"/>
</dbReference>
<keyword evidence="1" id="KW-0175">Coiled coil</keyword>
<proteinExistence type="predicted"/>
<name>A0ABS3CB18_9BACT</name>
<keyword evidence="2" id="KW-0472">Membrane</keyword>
<keyword evidence="2" id="KW-0812">Transmembrane</keyword>
<feature type="domain" description="HTH luxR-type" evidence="3">
    <location>
        <begin position="529"/>
        <end position="586"/>
    </location>
</feature>
<keyword evidence="5" id="KW-1185">Reference proteome</keyword>
<sequence length="589" mass="69257">MRFYKLIILFNLYFLLGLQTDRVFAQSNTLSKKIEQPSFEDLVDLSINGDIEKSGFPDDLMAFALALDSLEFEKLIVETKEKINPKNYNNLISFYNLIATEKAIENGASKLNEVLKILNEMVQIAHESQDELLIGKCYWYFGNSMIEMQRYDYASTYLLTGIRIIEKIRPELLKSSEYLLLGGTLFDTRIYEESILYSKKGLEKPIPKNSARANFYNTIGQAFERLNQLDSAKYYYKRCDEFCDLHDERAWKYINKQNIGELEFKENKISEAKQTFTSVYENCKEDVKEIAAKSLIWLAKISLLENQVETAIDFLNEAEYLLKNFENKRLQTEYFLEDAYLTKLDVYKNLKNLDSSFYYFEKYNSLHDSLEYLASLADQSVVQSRIDNTEKTYSLGLLQIQKKEAEQRRNVIIFCLILFSGVGFTYFSWQRKRLMYQNKIAVLEKNAKETEVRIVKNQLKSFTKQLLEKAKLLEALESELDDKYQTDLRQEYLEQLNHSRILTDEDWSEFKSMFEKVYPGFFSRVKENFPTITPAEQRIASLIRLQFSAKEMADILGVSVDSVHKTRQRLRQRMELSSEVNLEEFLLDF</sequence>
<dbReference type="InterPro" id="IPR000792">
    <property type="entry name" value="Tscrpt_reg_LuxR_C"/>
</dbReference>
<evidence type="ECO:0000256" key="2">
    <source>
        <dbReference type="SAM" id="Phobius"/>
    </source>
</evidence>
<dbReference type="Gene3D" id="1.10.10.10">
    <property type="entry name" value="Winged helix-like DNA-binding domain superfamily/Winged helix DNA-binding domain"/>
    <property type="match status" value="1"/>
</dbReference>
<dbReference type="SUPFAM" id="SSF46894">
    <property type="entry name" value="C-terminal effector domain of the bipartite response regulators"/>
    <property type="match status" value="1"/>
</dbReference>
<organism evidence="4 5">
    <name type="scientific">Algoriphagus pacificus</name>
    <dbReference type="NCBI Taxonomy" id="2811234"/>
    <lineage>
        <taxon>Bacteria</taxon>
        <taxon>Pseudomonadati</taxon>
        <taxon>Bacteroidota</taxon>
        <taxon>Cytophagia</taxon>
        <taxon>Cytophagales</taxon>
        <taxon>Cyclobacteriaceae</taxon>
        <taxon>Algoriphagus</taxon>
    </lineage>
</organism>
<dbReference type="InterPro" id="IPR016032">
    <property type="entry name" value="Sig_transdc_resp-reg_C-effctor"/>
</dbReference>
<evidence type="ECO:0000313" key="4">
    <source>
        <dbReference type="EMBL" id="MBN7814295.1"/>
    </source>
</evidence>
<evidence type="ECO:0000259" key="3">
    <source>
        <dbReference type="SMART" id="SM00421"/>
    </source>
</evidence>
<gene>
    <name evidence="4" type="ORF">J0A69_02590</name>
</gene>
<dbReference type="RefSeq" id="WP_206584951.1">
    <property type="nucleotide sequence ID" value="NZ_JAFKCU010000001.1"/>
</dbReference>
<feature type="coiled-coil region" evidence="1">
    <location>
        <begin position="433"/>
        <end position="479"/>
    </location>
</feature>
<dbReference type="InterPro" id="IPR011990">
    <property type="entry name" value="TPR-like_helical_dom_sf"/>
</dbReference>
<feature type="transmembrane region" description="Helical" evidence="2">
    <location>
        <begin position="411"/>
        <end position="429"/>
    </location>
</feature>